<feature type="domain" description="Glycosyltransferase RgtA/B/C/D-like" evidence="9">
    <location>
        <begin position="71"/>
        <end position="182"/>
    </location>
</feature>
<organism evidence="10 11">
    <name type="scientific">Streptomyces kaempferi</name>
    <dbReference type="NCBI Taxonomy" id="333725"/>
    <lineage>
        <taxon>Bacteria</taxon>
        <taxon>Bacillati</taxon>
        <taxon>Actinomycetota</taxon>
        <taxon>Actinomycetes</taxon>
        <taxon>Kitasatosporales</taxon>
        <taxon>Streptomycetaceae</taxon>
        <taxon>Streptomyces</taxon>
    </lineage>
</organism>
<evidence type="ECO:0000256" key="1">
    <source>
        <dbReference type="ARBA" id="ARBA00004651"/>
    </source>
</evidence>
<dbReference type="InterPro" id="IPR050297">
    <property type="entry name" value="LipidA_mod_glycosyltrf_83"/>
</dbReference>
<evidence type="ECO:0000313" key="11">
    <source>
        <dbReference type="Proteomes" id="UP001597058"/>
    </source>
</evidence>
<keyword evidence="7 8" id="KW-0472">Membrane</keyword>
<evidence type="ECO:0000256" key="8">
    <source>
        <dbReference type="SAM" id="Phobius"/>
    </source>
</evidence>
<evidence type="ECO:0000256" key="6">
    <source>
        <dbReference type="ARBA" id="ARBA00022989"/>
    </source>
</evidence>
<evidence type="ECO:0000313" key="10">
    <source>
        <dbReference type="EMBL" id="MFD1310754.1"/>
    </source>
</evidence>
<evidence type="ECO:0000259" key="9">
    <source>
        <dbReference type="Pfam" id="PF13231"/>
    </source>
</evidence>
<dbReference type="RefSeq" id="WP_381242549.1">
    <property type="nucleotide sequence ID" value="NZ_JBHSKH010000123.1"/>
</dbReference>
<keyword evidence="2" id="KW-1003">Cell membrane</keyword>
<gene>
    <name evidence="10" type="ORF">ACFQ5X_33570</name>
</gene>
<evidence type="ECO:0000256" key="4">
    <source>
        <dbReference type="ARBA" id="ARBA00022679"/>
    </source>
</evidence>
<comment type="subcellular location">
    <subcellularLocation>
        <location evidence="1">Cell membrane</location>
        <topology evidence="1">Multi-pass membrane protein</topology>
    </subcellularLocation>
</comment>
<evidence type="ECO:0000256" key="2">
    <source>
        <dbReference type="ARBA" id="ARBA00022475"/>
    </source>
</evidence>
<dbReference type="PANTHER" id="PTHR33908">
    <property type="entry name" value="MANNOSYLTRANSFERASE YKCB-RELATED"/>
    <property type="match status" value="1"/>
</dbReference>
<accession>A0ABW3XMB3</accession>
<evidence type="ECO:0000256" key="3">
    <source>
        <dbReference type="ARBA" id="ARBA00022676"/>
    </source>
</evidence>
<keyword evidence="5 8" id="KW-0812">Transmembrane</keyword>
<reference evidence="11" key="1">
    <citation type="journal article" date="2019" name="Int. J. Syst. Evol. Microbiol.">
        <title>The Global Catalogue of Microorganisms (GCM) 10K type strain sequencing project: providing services to taxonomists for standard genome sequencing and annotation.</title>
        <authorList>
            <consortium name="The Broad Institute Genomics Platform"/>
            <consortium name="The Broad Institute Genome Sequencing Center for Infectious Disease"/>
            <person name="Wu L."/>
            <person name="Ma J."/>
        </authorList>
    </citation>
    <scope>NUCLEOTIDE SEQUENCE [LARGE SCALE GENOMIC DNA]</scope>
    <source>
        <strain evidence="11">CGMCC 4.7020</strain>
    </source>
</reference>
<evidence type="ECO:0000256" key="5">
    <source>
        <dbReference type="ARBA" id="ARBA00022692"/>
    </source>
</evidence>
<dbReference type="InterPro" id="IPR038731">
    <property type="entry name" value="RgtA/B/C-like"/>
</dbReference>
<keyword evidence="11" id="KW-1185">Reference proteome</keyword>
<proteinExistence type="predicted"/>
<dbReference type="PANTHER" id="PTHR33908:SF11">
    <property type="entry name" value="MEMBRANE PROTEIN"/>
    <property type="match status" value="1"/>
</dbReference>
<dbReference type="Proteomes" id="UP001597058">
    <property type="component" value="Unassembled WGS sequence"/>
</dbReference>
<keyword evidence="6 8" id="KW-1133">Transmembrane helix</keyword>
<dbReference type="EMBL" id="JBHTMM010000060">
    <property type="protein sequence ID" value="MFD1310754.1"/>
    <property type="molecule type" value="Genomic_DNA"/>
</dbReference>
<feature type="transmembrane region" description="Helical" evidence="8">
    <location>
        <begin position="31"/>
        <end position="51"/>
    </location>
</feature>
<comment type="caution">
    <text evidence="10">The sequence shown here is derived from an EMBL/GenBank/DDBJ whole genome shotgun (WGS) entry which is preliminary data.</text>
</comment>
<protein>
    <submittedName>
        <fullName evidence="10">ArnT family glycosyltransferase</fullName>
        <ecNumber evidence="10">2.4.-.-</ecNumber>
    </submittedName>
</protein>
<name>A0ABW3XMB3_9ACTN</name>
<sequence length="239" mass="24711">MADATDMADVGRHADEAGKAGGRIAPLDRRVFAVAGVVLAVLMALSPRYGFHIDELYFLDSARHLQASYVDQPALAPLLARVSLSLFGVSEAGLRLWPALAAAGTVVVGGMTAREFGGPRRAQLLAAVATGTMPVLLGGAHVANTTSYEVLAWAAIALVVVRIGRTGDTRWWLAAGALVGIGAPESPHTVARIGSALGDKDLIRKAVTLAEAATARNPAVHSFAGVADSAAQFLQAESR</sequence>
<keyword evidence="4 10" id="KW-0808">Transferase</keyword>
<evidence type="ECO:0000256" key="7">
    <source>
        <dbReference type="ARBA" id="ARBA00023136"/>
    </source>
</evidence>
<dbReference type="Pfam" id="PF13231">
    <property type="entry name" value="PMT_2"/>
    <property type="match status" value="1"/>
</dbReference>
<dbReference type="EC" id="2.4.-.-" evidence="10"/>
<keyword evidence="3 10" id="KW-0328">Glycosyltransferase</keyword>
<dbReference type="GO" id="GO:0016757">
    <property type="term" value="F:glycosyltransferase activity"/>
    <property type="evidence" value="ECO:0007669"/>
    <property type="project" value="UniProtKB-KW"/>
</dbReference>